<sequence>MDRQARYRARIAMIARHREEINRKKREKMREKRAAERRQRTVGDHGVNEQPGRSPWIQSPEDLACAEVLASLRAGASSERTHHASTDSVRMDVEEVVQSEGSYMELDGWKYLAGLRGLVQKWGSVWGGITFWPDAFEEMFLDACKHGQSQAMELAYQVWDHADEGRGLLHEVEKMDGVLPNDSRALKILWTEYSQLQHMLVRAITIIEARMNALDSGIFRLPGAPEDSDVEEEEENISELYSDEEGFGTL</sequence>
<feature type="region of interest" description="Disordered" evidence="1">
    <location>
        <begin position="223"/>
        <end position="250"/>
    </location>
</feature>
<reference evidence="2 3" key="1">
    <citation type="journal article" date="2018" name="Evol. Lett.">
        <title>Horizontal gene cluster transfer increased hallucinogenic mushroom diversity.</title>
        <authorList>
            <person name="Reynolds H.T."/>
            <person name="Vijayakumar V."/>
            <person name="Gluck-Thaler E."/>
            <person name="Korotkin H.B."/>
            <person name="Matheny P.B."/>
            <person name="Slot J.C."/>
        </authorList>
    </citation>
    <scope>NUCLEOTIDE SEQUENCE [LARGE SCALE GENOMIC DNA]</scope>
    <source>
        <strain evidence="2 3">SRW20</strain>
    </source>
</reference>
<feature type="compositionally biased region" description="Basic and acidic residues" evidence="1">
    <location>
        <begin position="24"/>
        <end position="47"/>
    </location>
</feature>
<accession>A0A409YME7</accession>
<dbReference type="OrthoDB" id="3067319at2759"/>
<evidence type="ECO:0000313" key="2">
    <source>
        <dbReference type="EMBL" id="PPR04249.1"/>
    </source>
</evidence>
<comment type="caution">
    <text evidence="2">The sequence shown here is derived from an EMBL/GenBank/DDBJ whole genome shotgun (WGS) entry which is preliminary data.</text>
</comment>
<feature type="region of interest" description="Disordered" evidence="1">
    <location>
        <begin position="24"/>
        <end position="57"/>
    </location>
</feature>
<dbReference type="InParanoid" id="A0A409YME7"/>
<dbReference type="EMBL" id="NHYE01000647">
    <property type="protein sequence ID" value="PPR04249.1"/>
    <property type="molecule type" value="Genomic_DNA"/>
</dbReference>
<protein>
    <submittedName>
        <fullName evidence="2">Uncharacterized protein</fullName>
    </submittedName>
</protein>
<dbReference type="Proteomes" id="UP000284706">
    <property type="component" value="Unassembled WGS sequence"/>
</dbReference>
<organism evidence="2 3">
    <name type="scientific">Gymnopilus dilepis</name>
    <dbReference type="NCBI Taxonomy" id="231916"/>
    <lineage>
        <taxon>Eukaryota</taxon>
        <taxon>Fungi</taxon>
        <taxon>Dikarya</taxon>
        <taxon>Basidiomycota</taxon>
        <taxon>Agaricomycotina</taxon>
        <taxon>Agaricomycetes</taxon>
        <taxon>Agaricomycetidae</taxon>
        <taxon>Agaricales</taxon>
        <taxon>Agaricineae</taxon>
        <taxon>Hymenogastraceae</taxon>
        <taxon>Gymnopilus</taxon>
    </lineage>
</organism>
<keyword evidence="3" id="KW-1185">Reference proteome</keyword>
<name>A0A409YME7_9AGAR</name>
<proteinExistence type="predicted"/>
<evidence type="ECO:0000256" key="1">
    <source>
        <dbReference type="SAM" id="MobiDB-lite"/>
    </source>
</evidence>
<evidence type="ECO:0000313" key="3">
    <source>
        <dbReference type="Proteomes" id="UP000284706"/>
    </source>
</evidence>
<gene>
    <name evidence="2" type="ORF">CVT26_004194</name>
</gene>
<feature type="compositionally biased region" description="Acidic residues" evidence="1">
    <location>
        <begin position="226"/>
        <end position="250"/>
    </location>
</feature>
<dbReference type="AlphaFoldDB" id="A0A409YME7"/>